<evidence type="ECO:0000256" key="1">
    <source>
        <dbReference type="ARBA" id="ARBA00004123"/>
    </source>
</evidence>
<evidence type="ECO:0000256" key="4">
    <source>
        <dbReference type="ARBA" id="ARBA00022840"/>
    </source>
</evidence>
<dbReference type="Pfam" id="PF08423">
    <property type="entry name" value="Rad51"/>
    <property type="match status" value="1"/>
</dbReference>
<feature type="non-terminal residue" evidence="7">
    <location>
        <position position="1"/>
    </location>
</feature>
<dbReference type="InterPro" id="IPR027417">
    <property type="entry name" value="P-loop_NTPase"/>
</dbReference>
<accession>N6ULL0</accession>
<dbReference type="OrthoDB" id="1861185at2759"/>
<dbReference type="EMBL" id="KB740085">
    <property type="protein sequence ID" value="ENN81551.1"/>
    <property type="molecule type" value="Genomic_DNA"/>
</dbReference>
<evidence type="ECO:0000256" key="3">
    <source>
        <dbReference type="ARBA" id="ARBA00022763"/>
    </source>
</evidence>
<keyword evidence="6" id="KW-0539">Nucleus</keyword>
<dbReference type="PANTHER" id="PTHR46487:SF1">
    <property type="entry name" value="DNA REPAIR PROTEIN XRCC3"/>
    <property type="match status" value="1"/>
</dbReference>
<dbReference type="PIRSF" id="PIRSF005856">
    <property type="entry name" value="Rad51"/>
    <property type="match status" value="1"/>
</dbReference>
<dbReference type="GO" id="GO:0090656">
    <property type="term" value="P:t-circle formation"/>
    <property type="evidence" value="ECO:0007669"/>
    <property type="project" value="TreeGrafter"/>
</dbReference>
<protein>
    <submittedName>
        <fullName evidence="7">Uncharacterized protein</fullName>
    </submittedName>
</protein>
<dbReference type="InterPro" id="IPR013632">
    <property type="entry name" value="Rad51_C"/>
</dbReference>
<dbReference type="Gene3D" id="3.40.50.300">
    <property type="entry name" value="P-loop containing nucleotide triphosphate hydrolases"/>
    <property type="match status" value="1"/>
</dbReference>
<sequence>MDEIKLLLGVDCYNELLNDHKILQGLTGASSDTVQKCMYIASEKLLQNKFCTAKQIEPCHRISIGCTNLDGLLNGGIPVNGINELYGCSGVGKTQLSLQLALQIQLPVHLGGKGQEVVYICTEDVFPSKRLIQLACAFRSKYNVDICFEDRIYIEHIPNFVRLQKCLNLLPQFLLGKKVGLIIIDSIAGLFRSDTENPNYVARSQEFTVLGKVLIELQEKCKFGILTINQVVDNLSSGLTEPSLGLSWANNVTSRFGLSRNNTDPIRRFDVIFSPDLAPSFSNLLITPEGILDA</sequence>
<dbReference type="GO" id="GO:0071140">
    <property type="term" value="P:resolution of mitotic recombination intermediates"/>
    <property type="evidence" value="ECO:0007669"/>
    <property type="project" value="TreeGrafter"/>
</dbReference>
<keyword evidence="2" id="KW-0547">Nucleotide-binding</keyword>
<dbReference type="GO" id="GO:0005524">
    <property type="term" value="F:ATP binding"/>
    <property type="evidence" value="ECO:0007669"/>
    <property type="project" value="UniProtKB-KW"/>
</dbReference>
<dbReference type="PROSITE" id="PS50162">
    <property type="entry name" value="RECA_2"/>
    <property type="match status" value="1"/>
</dbReference>
<evidence type="ECO:0000256" key="5">
    <source>
        <dbReference type="ARBA" id="ARBA00023204"/>
    </source>
</evidence>
<dbReference type="AlphaFoldDB" id="N6ULL0"/>
<keyword evidence="4" id="KW-0067">ATP-binding</keyword>
<organism evidence="7">
    <name type="scientific">Dendroctonus ponderosae</name>
    <name type="common">Mountain pine beetle</name>
    <dbReference type="NCBI Taxonomy" id="77166"/>
    <lineage>
        <taxon>Eukaryota</taxon>
        <taxon>Metazoa</taxon>
        <taxon>Ecdysozoa</taxon>
        <taxon>Arthropoda</taxon>
        <taxon>Hexapoda</taxon>
        <taxon>Insecta</taxon>
        <taxon>Pterygota</taxon>
        <taxon>Neoptera</taxon>
        <taxon>Endopterygota</taxon>
        <taxon>Coleoptera</taxon>
        <taxon>Polyphaga</taxon>
        <taxon>Cucujiformia</taxon>
        <taxon>Curculionidae</taxon>
        <taxon>Scolytinae</taxon>
        <taxon>Dendroctonus</taxon>
    </lineage>
</organism>
<dbReference type="SUPFAM" id="SSF52540">
    <property type="entry name" value="P-loop containing nucleoside triphosphate hydrolases"/>
    <property type="match status" value="1"/>
</dbReference>
<keyword evidence="5" id="KW-0234">DNA repair</keyword>
<dbReference type="InterPro" id="IPR020588">
    <property type="entry name" value="RecA_ATP-bd"/>
</dbReference>
<proteinExistence type="predicted"/>
<dbReference type="GO" id="GO:0005657">
    <property type="term" value="C:replication fork"/>
    <property type="evidence" value="ECO:0007669"/>
    <property type="project" value="TreeGrafter"/>
</dbReference>
<dbReference type="HOGENOM" id="CLU_041732_1_0_1"/>
<dbReference type="GO" id="GO:0000400">
    <property type="term" value="F:four-way junction DNA binding"/>
    <property type="evidence" value="ECO:0007669"/>
    <property type="project" value="TreeGrafter"/>
</dbReference>
<dbReference type="GO" id="GO:0033065">
    <property type="term" value="C:Rad51C-XRCC3 complex"/>
    <property type="evidence" value="ECO:0007669"/>
    <property type="project" value="TreeGrafter"/>
</dbReference>
<dbReference type="OMA" id="PCLGLQW"/>
<reference evidence="7" key="1">
    <citation type="journal article" date="2013" name="Genome Biol.">
        <title>Draft genome of the mountain pine beetle, Dendroctonus ponderosae Hopkins, a major forest pest.</title>
        <authorList>
            <person name="Keeling C.I."/>
            <person name="Yuen M.M."/>
            <person name="Liao N.Y."/>
            <person name="Docking T.R."/>
            <person name="Chan S.K."/>
            <person name="Taylor G.A."/>
            <person name="Palmquist D.L."/>
            <person name="Jackman S.D."/>
            <person name="Nguyen A."/>
            <person name="Li M."/>
            <person name="Henderson H."/>
            <person name="Janes J.K."/>
            <person name="Zhao Y."/>
            <person name="Pandoh P."/>
            <person name="Moore R."/>
            <person name="Sperling F.A."/>
            <person name="Huber D.P."/>
            <person name="Birol I."/>
            <person name="Jones S.J."/>
            <person name="Bohlmann J."/>
        </authorList>
    </citation>
    <scope>NUCLEOTIDE SEQUENCE</scope>
</reference>
<gene>
    <name evidence="7" type="ORF">YQE_02080</name>
</gene>
<dbReference type="GO" id="GO:0140664">
    <property type="term" value="F:ATP-dependent DNA damage sensor activity"/>
    <property type="evidence" value="ECO:0007669"/>
    <property type="project" value="InterPro"/>
</dbReference>
<keyword evidence="3" id="KW-0227">DNA damage</keyword>
<evidence type="ECO:0000313" key="7">
    <source>
        <dbReference type="EMBL" id="ENN81551.1"/>
    </source>
</evidence>
<dbReference type="GO" id="GO:0000722">
    <property type="term" value="P:telomere maintenance via recombination"/>
    <property type="evidence" value="ECO:0007669"/>
    <property type="project" value="TreeGrafter"/>
</dbReference>
<dbReference type="CDD" id="cd19491">
    <property type="entry name" value="XRCC3"/>
    <property type="match status" value="1"/>
</dbReference>
<dbReference type="InterPro" id="IPR016467">
    <property type="entry name" value="DNA_recomb/repair_RecA-like"/>
</dbReference>
<dbReference type="GO" id="GO:0045003">
    <property type="term" value="P:double-strand break repair via synthesis-dependent strand annealing"/>
    <property type="evidence" value="ECO:0007669"/>
    <property type="project" value="TreeGrafter"/>
</dbReference>
<dbReference type="PANTHER" id="PTHR46487">
    <property type="entry name" value="DNA REPAIR PROTEIN XRCC3"/>
    <property type="match status" value="1"/>
</dbReference>
<evidence type="ECO:0000256" key="2">
    <source>
        <dbReference type="ARBA" id="ARBA00022741"/>
    </source>
</evidence>
<name>N6ULL0_DENPD</name>
<dbReference type="InterPro" id="IPR047348">
    <property type="entry name" value="XRCC3-like_C"/>
</dbReference>
<comment type="subcellular location">
    <subcellularLocation>
        <location evidence="1">Nucleus</location>
    </subcellularLocation>
</comment>
<evidence type="ECO:0000256" key="6">
    <source>
        <dbReference type="ARBA" id="ARBA00023242"/>
    </source>
</evidence>